<protein>
    <submittedName>
        <fullName evidence="3 4">Merozoite surface protein 9-like</fullName>
    </submittedName>
</protein>
<dbReference type="Gene3D" id="3.30.40.10">
    <property type="entry name" value="Zinc/RING finger domain, C3HC4 (zinc finger)"/>
    <property type="match status" value="1"/>
</dbReference>
<feature type="region of interest" description="Disordered" evidence="1">
    <location>
        <begin position="118"/>
        <end position="187"/>
    </location>
</feature>
<evidence type="ECO:0000313" key="3">
    <source>
        <dbReference type="RefSeq" id="XP_065643710.1"/>
    </source>
</evidence>
<dbReference type="InterPro" id="IPR013083">
    <property type="entry name" value="Znf_RING/FYVE/PHD"/>
</dbReference>
<dbReference type="Proteomes" id="UP001652625">
    <property type="component" value="Chromosome 01"/>
</dbReference>
<sequence length="251" mass="28317">MLSNIENSCLPLRSSIEQPPVPNAAMNLQLISVTESVDIINLNEMQLPDISNSSSAKLVDTANKDNINASNSNTRLDKQHEQHVNTDIAGSTCLPTTDENAIVSIEQADLDVSFENLMPVPHRDRPQSSRPRKKPPSYELTSEENVAFIQERTKPITKKVAKEKETSKEKKQKKTVKQKVIKKKKESKKEKKQKEEDICKYCGFAYGEATDPLIDDEWIECDACRDWLHESCIEITVRGQLCADCVQTTTK</sequence>
<evidence type="ECO:0000313" key="2">
    <source>
        <dbReference type="Proteomes" id="UP001652625"/>
    </source>
</evidence>
<proteinExistence type="predicted"/>
<reference evidence="2 3" key="1">
    <citation type="submission" date="2025-05" db="UniProtKB">
        <authorList>
            <consortium name="RefSeq"/>
        </authorList>
    </citation>
    <scope>NUCLEOTIDE SEQUENCE [LARGE SCALE GENOMIC DNA]</scope>
</reference>
<dbReference type="SUPFAM" id="SSF57903">
    <property type="entry name" value="FYVE/PHD zinc finger"/>
    <property type="match status" value="1"/>
</dbReference>
<dbReference type="InterPro" id="IPR011011">
    <property type="entry name" value="Znf_FYVE_PHD"/>
</dbReference>
<feature type="compositionally biased region" description="Basic and acidic residues" evidence="1">
    <location>
        <begin position="160"/>
        <end position="169"/>
    </location>
</feature>
<keyword evidence="2" id="KW-1185">Reference proteome</keyword>
<evidence type="ECO:0000313" key="4">
    <source>
        <dbReference type="RefSeq" id="XP_065643711.1"/>
    </source>
</evidence>
<evidence type="ECO:0000256" key="1">
    <source>
        <dbReference type="SAM" id="MobiDB-lite"/>
    </source>
</evidence>
<gene>
    <name evidence="3 4" type="primary">LOC136075184</name>
</gene>
<dbReference type="GeneID" id="136075184"/>
<organism evidence="2 3">
    <name type="scientific">Hydra vulgaris</name>
    <name type="common">Hydra</name>
    <name type="synonym">Hydra attenuata</name>
    <dbReference type="NCBI Taxonomy" id="6087"/>
    <lineage>
        <taxon>Eukaryota</taxon>
        <taxon>Metazoa</taxon>
        <taxon>Cnidaria</taxon>
        <taxon>Hydrozoa</taxon>
        <taxon>Hydroidolina</taxon>
        <taxon>Anthoathecata</taxon>
        <taxon>Aplanulata</taxon>
        <taxon>Hydridae</taxon>
        <taxon>Hydra</taxon>
    </lineage>
</organism>
<dbReference type="RefSeq" id="XP_065643710.1">
    <property type="nucleotide sequence ID" value="XM_065787638.1"/>
</dbReference>
<name>A0ABM4B4G8_HYDVU</name>
<accession>A0ABM4B4G8</accession>
<dbReference type="RefSeq" id="XP_065643711.1">
    <property type="nucleotide sequence ID" value="XM_065787639.1"/>
</dbReference>
<feature type="compositionally biased region" description="Basic residues" evidence="1">
    <location>
        <begin position="170"/>
        <end position="186"/>
    </location>
</feature>